<evidence type="ECO:0000256" key="5">
    <source>
        <dbReference type="ARBA" id="ARBA00038359"/>
    </source>
</evidence>
<name>A0A8H3EZU3_9LECA</name>
<dbReference type="EMBL" id="CAJPDS010000016">
    <property type="protein sequence ID" value="CAF9915672.1"/>
    <property type="molecule type" value="Genomic_DNA"/>
</dbReference>
<dbReference type="InterPro" id="IPR052337">
    <property type="entry name" value="SAT4-like"/>
</dbReference>
<evidence type="ECO:0000313" key="8">
    <source>
        <dbReference type="EMBL" id="CAF9915672.1"/>
    </source>
</evidence>
<evidence type="ECO:0000256" key="4">
    <source>
        <dbReference type="ARBA" id="ARBA00023136"/>
    </source>
</evidence>
<accession>A0A8H3EZU3</accession>
<dbReference type="GO" id="GO:0016020">
    <property type="term" value="C:membrane"/>
    <property type="evidence" value="ECO:0007669"/>
    <property type="project" value="UniProtKB-SubCell"/>
</dbReference>
<dbReference type="PANTHER" id="PTHR33048">
    <property type="entry name" value="PTH11-LIKE INTEGRAL MEMBRANE PROTEIN (AFU_ORTHOLOGUE AFUA_5G11245)"/>
    <property type="match status" value="1"/>
</dbReference>
<sequence length="452" mass="50331">MAYSPGEVIALAVIFSFLSLIAVGLRLWARRIMKARYSLDDYFIFVALVITITSGFTIVYGTAICNPTQFLSTSSLPLLVRSSVQLFAMVKKRHDRLMLMRGICADAIYGENARHQDVGPHGEPIMTPRLEVHGKVRYASQLLDLLSFASAKLSVLFLYRRIFALPNFTLIANIFIAIVCTWTISFFFPLLLQCLPIGVQWTMSMMDQAPYCINITPVAYTNCVTDFLLDLIMLGMPIPLLWSLKLSLRKKCAVAGMFALGGVVCLSSLIRLIVFVNFTPIIPLHFNDITYYETPLSYWSQIEASLGVVSACLPVLRPIFVRPELHTRGADTKSSGYGGMAFGDRSDLKDEALQNPFGDRSDLKDEALKNPFADMHEVRSREVSPVRKANLLGVEKKGGKVLGRTRMDGAGIRLGDVGEKRPRFGTEKDLPKLPERARSSLRVGRFGEGDMV</sequence>
<dbReference type="InterPro" id="IPR049326">
    <property type="entry name" value="Rhodopsin_dom_fungi"/>
</dbReference>
<dbReference type="OrthoDB" id="5391602at2759"/>
<keyword evidence="9" id="KW-1185">Reference proteome</keyword>
<feature type="transmembrane region" description="Helical" evidence="6">
    <location>
        <begin position="41"/>
        <end position="64"/>
    </location>
</feature>
<evidence type="ECO:0000259" key="7">
    <source>
        <dbReference type="Pfam" id="PF20684"/>
    </source>
</evidence>
<dbReference type="Pfam" id="PF20684">
    <property type="entry name" value="Fung_rhodopsin"/>
    <property type="match status" value="1"/>
</dbReference>
<keyword evidence="4 6" id="KW-0472">Membrane</keyword>
<protein>
    <recommendedName>
        <fullName evidence="7">Rhodopsin domain-containing protein</fullName>
    </recommendedName>
</protein>
<evidence type="ECO:0000256" key="1">
    <source>
        <dbReference type="ARBA" id="ARBA00004141"/>
    </source>
</evidence>
<feature type="transmembrane region" description="Helical" evidence="6">
    <location>
        <begin position="254"/>
        <end position="278"/>
    </location>
</feature>
<organism evidence="8 9">
    <name type="scientific">Heterodermia speciosa</name>
    <dbReference type="NCBI Taxonomy" id="116794"/>
    <lineage>
        <taxon>Eukaryota</taxon>
        <taxon>Fungi</taxon>
        <taxon>Dikarya</taxon>
        <taxon>Ascomycota</taxon>
        <taxon>Pezizomycotina</taxon>
        <taxon>Lecanoromycetes</taxon>
        <taxon>OSLEUM clade</taxon>
        <taxon>Lecanoromycetidae</taxon>
        <taxon>Caliciales</taxon>
        <taxon>Physciaceae</taxon>
        <taxon>Heterodermia</taxon>
    </lineage>
</organism>
<feature type="domain" description="Rhodopsin" evidence="7">
    <location>
        <begin position="25"/>
        <end position="321"/>
    </location>
</feature>
<feature type="transmembrane region" description="Helical" evidence="6">
    <location>
        <begin position="70"/>
        <end position="90"/>
    </location>
</feature>
<evidence type="ECO:0000256" key="2">
    <source>
        <dbReference type="ARBA" id="ARBA00022692"/>
    </source>
</evidence>
<comment type="similarity">
    <text evidence="5">Belongs to the SAT4 family.</text>
</comment>
<feature type="transmembrane region" description="Helical" evidence="6">
    <location>
        <begin position="6"/>
        <end position="29"/>
    </location>
</feature>
<keyword evidence="3 6" id="KW-1133">Transmembrane helix</keyword>
<comment type="subcellular location">
    <subcellularLocation>
        <location evidence="1">Membrane</location>
        <topology evidence="1">Multi-pass membrane protein</topology>
    </subcellularLocation>
</comment>
<feature type="transmembrane region" description="Helical" evidence="6">
    <location>
        <begin position="170"/>
        <end position="199"/>
    </location>
</feature>
<evidence type="ECO:0000256" key="6">
    <source>
        <dbReference type="SAM" id="Phobius"/>
    </source>
</evidence>
<dbReference type="AlphaFoldDB" id="A0A8H3EZU3"/>
<feature type="transmembrane region" description="Helical" evidence="6">
    <location>
        <begin position="219"/>
        <end position="242"/>
    </location>
</feature>
<evidence type="ECO:0000256" key="3">
    <source>
        <dbReference type="ARBA" id="ARBA00022989"/>
    </source>
</evidence>
<gene>
    <name evidence="8" type="ORF">HETSPECPRED_002554</name>
</gene>
<dbReference type="PANTHER" id="PTHR33048:SF134">
    <property type="entry name" value="INTEGRAL MEMBRANE PROTEIN"/>
    <property type="match status" value="1"/>
</dbReference>
<evidence type="ECO:0000313" key="9">
    <source>
        <dbReference type="Proteomes" id="UP000664521"/>
    </source>
</evidence>
<keyword evidence="2 6" id="KW-0812">Transmembrane</keyword>
<comment type="caution">
    <text evidence="8">The sequence shown here is derived from an EMBL/GenBank/DDBJ whole genome shotgun (WGS) entry which is preliminary data.</text>
</comment>
<proteinExistence type="inferred from homology"/>
<dbReference type="Proteomes" id="UP000664521">
    <property type="component" value="Unassembled WGS sequence"/>
</dbReference>
<reference evidence="8" key="1">
    <citation type="submission" date="2021-03" db="EMBL/GenBank/DDBJ databases">
        <authorList>
            <person name="Tagirdzhanova G."/>
        </authorList>
    </citation>
    <scope>NUCLEOTIDE SEQUENCE</scope>
</reference>